<dbReference type="RefSeq" id="WP_058441378.1">
    <property type="nucleotide sequence ID" value="NZ_CAAAHU010000006.1"/>
</dbReference>
<dbReference type="Proteomes" id="UP000054742">
    <property type="component" value="Unassembled WGS sequence"/>
</dbReference>
<name>A0A0W0SNT8_9GAMM</name>
<evidence type="ECO:0000256" key="1">
    <source>
        <dbReference type="ARBA" id="ARBA00004141"/>
    </source>
</evidence>
<feature type="transmembrane region" description="Helical" evidence="6">
    <location>
        <begin position="307"/>
        <end position="328"/>
    </location>
</feature>
<dbReference type="PANTHER" id="PTHR11101:SF80">
    <property type="entry name" value="PHOSPHATE TRANSPORTER"/>
    <property type="match status" value="1"/>
</dbReference>
<evidence type="ECO:0000256" key="3">
    <source>
        <dbReference type="ARBA" id="ARBA00022692"/>
    </source>
</evidence>
<evidence type="ECO:0000256" key="2">
    <source>
        <dbReference type="ARBA" id="ARBA00022448"/>
    </source>
</evidence>
<evidence type="ECO:0000313" key="8">
    <source>
        <dbReference type="Proteomes" id="UP000054742"/>
    </source>
</evidence>
<keyword evidence="8" id="KW-1185">Reference proteome</keyword>
<keyword evidence="2" id="KW-0813">Transport</keyword>
<keyword evidence="5 6" id="KW-0472">Membrane</keyword>
<comment type="caution">
    <text evidence="7">The sequence shown here is derived from an EMBL/GenBank/DDBJ whole genome shotgun (WGS) entry which is preliminary data.</text>
</comment>
<organism evidence="7 8">
    <name type="scientific">Legionella brunensis</name>
    <dbReference type="NCBI Taxonomy" id="29422"/>
    <lineage>
        <taxon>Bacteria</taxon>
        <taxon>Pseudomonadati</taxon>
        <taxon>Pseudomonadota</taxon>
        <taxon>Gammaproteobacteria</taxon>
        <taxon>Legionellales</taxon>
        <taxon>Legionellaceae</taxon>
        <taxon>Legionella</taxon>
    </lineage>
</organism>
<dbReference type="OrthoDB" id="9779554at2"/>
<dbReference type="GO" id="GO:0035435">
    <property type="term" value="P:phosphate ion transmembrane transport"/>
    <property type="evidence" value="ECO:0007669"/>
    <property type="project" value="TreeGrafter"/>
</dbReference>
<dbReference type="STRING" id="29422.Lbru_1112"/>
<dbReference type="InterPro" id="IPR001204">
    <property type="entry name" value="Phos_transporter"/>
</dbReference>
<dbReference type="PANTHER" id="PTHR11101">
    <property type="entry name" value="PHOSPHATE TRANSPORTER"/>
    <property type="match status" value="1"/>
</dbReference>
<evidence type="ECO:0000313" key="7">
    <source>
        <dbReference type="EMBL" id="KTC84897.1"/>
    </source>
</evidence>
<feature type="transmembrane region" description="Helical" evidence="6">
    <location>
        <begin position="83"/>
        <end position="102"/>
    </location>
</feature>
<dbReference type="PATRIC" id="fig|29422.6.peg.1169"/>
<evidence type="ECO:0000256" key="5">
    <source>
        <dbReference type="ARBA" id="ARBA00023136"/>
    </source>
</evidence>
<comment type="subcellular location">
    <subcellularLocation>
        <location evidence="1">Membrane</location>
        <topology evidence="1">Multi-pass membrane protein</topology>
    </subcellularLocation>
</comment>
<reference evidence="7 8" key="1">
    <citation type="submission" date="2015-11" db="EMBL/GenBank/DDBJ databases">
        <title>Genomic analysis of 38 Legionella species identifies large and diverse effector repertoires.</title>
        <authorList>
            <person name="Burstein D."/>
            <person name="Amaro F."/>
            <person name="Zusman T."/>
            <person name="Lifshitz Z."/>
            <person name="Cohen O."/>
            <person name="Gilbert J.A."/>
            <person name="Pupko T."/>
            <person name="Shuman H.A."/>
            <person name="Segal G."/>
        </authorList>
    </citation>
    <scope>NUCLEOTIDE SEQUENCE [LARGE SCALE GENOMIC DNA]</scope>
    <source>
        <strain evidence="7 8">ATCC 43878</strain>
    </source>
</reference>
<evidence type="ECO:0000256" key="6">
    <source>
        <dbReference type="SAM" id="Phobius"/>
    </source>
</evidence>
<keyword evidence="3 6" id="KW-0812">Transmembrane</keyword>
<dbReference type="AlphaFoldDB" id="A0A0W0SNT8"/>
<dbReference type="GO" id="GO:0016020">
    <property type="term" value="C:membrane"/>
    <property type="evidence" value="ECO:0007669"/>
    <property type="project" value="UniProtKB-SubCell"/>
</dbReference>
<sequence length="329" mass="35153">MTSDILFILSVIMVAFLFDFINGFHDAANSIATIVTTGVLTPRQAVFWAAFFNFIAFLIFNLMVAKTIGSGLIDTTIVDSQLIFSALIGAIFWNIVTWYYGLPSSSSHALIGGLAGAAVAKAGITSLKFSGFAKVIFGIFISPAVGLIMGFFLTFLFSLLLKNYSEEKLNRAFKGFQLASSALLSLTHGGNDAQKTMGIIAVLLFAAGWLGESFYVPFWVVISCHFVISLGTLAGGWRIVHTMGTKITELNTLRGCAAETGAAIMIFAATQYGIPVSTTHTVTGSIAGVGLINGITGTYWPVLRRIFLSWLFTIPAAAIVSAGIMLTLH</sequence>
<proteinExistence type="predicted"/>
<dbReference type="Pfam" id="PF01384">
    <property type="entry name" value="PHO4"/>
    <property type="match status" value="1"/>
</dbReference>
<feature type="transmembrane region" description="Helical" evidence="6">
    <location>
        <begin position="6"/>
        <end position="24"/>
    </location>
</feature>
<protein>
    <submittedName>
        <fullName evidence="7">Low affinity inorganic phosphate transporter</fullName>
    </submittedName>
</protein>
<evidence type="ECO:0000256" key="4">
    <source>
        <dbReference type="ARBA" id="ARBA00022989"/>
    </source>
</evidence>
<feature type="transmembrane region" description="Helical" evidence="6">
    <location>
        <begin position="280"/>
        <end position="300"/>
    </location>
</feature>
<accession>A0A0W0SNT8</accession>
<feature type="transmembrane region" description="Helical" evidence="6">
    <location>
        <begin position="216"/>
        <end position="240"/>
    </location>
</feature>
<gene>
    <name evidence="7" type="primary">pit</name>
    <name evidence="7" type="ORF">Lbru_1112</name>
</gene>
<dbReference type="GO" id="GO:0005315">
    <property type="term" value="F:phosphate transmembrane transporter activity"/>
    <property type="evidence" value="ECO:0007669"/>
    <property type="project" value="InterPro"/>
</dbReference>
<dbReference type="EMBL" id="LNXV01000008">
    <property type="protein sequence ID" value="KTC84897.1"/>
    <property type="molecule type" value="Genomic_DNA"/>
</dbReference>
<feature type="transmembrane region" description="Helical" evidence="6">
    <location>
        <begin position="45"/>
        <end position="63"/>
    </location>
</feature>
<feature type="transmembrane region" description="Helical" evidence="6">
    <location>
        <begin position="135"/>
        <end position="161"/>
    </location>
</feature>
<feature type="transmembrane region" description="Helical" evidence="6">
    <location>
        <begin position="252"/>
        <end position="274"/>
    </location>
</feature>
<keyword evidence="4 6" id="KW-1133">Transmembrane helix</keyword>